<proteinExistence type="predicted"/>
<keyword evidence="1" id="KW-0521">NADP</keyword>
<name>A0A286BZF8_9GAMM</name>
<dbReference type="OrthoDB" id="5540862at2"/>
<dbReference type="InterPro" id="IPR045312">
    <property type="entry name" value="PCBER-like"/>
</dbReference>
<protein>
    <submittedName>
        <fullName evidence="4">NmrA-like family protein</fullName>
    </submittedName>
</protein>
<accession>A0A286BZF8</accession>
<evidence type="ECO:0000313" key="5">
    <source>
        <dbReference type="Proteomes" id="UP000219271"/>
    </source>
</evidence>
<dbReference type="GO" id="GO:0016491">
    <property type="term" value="F:oxidoreductase activity"/>
    <property type="evidence" value="ECO:0007669"/>
    <property type="project" value="UniProtKB-KW"/>
</dbReference>
<dbReference type="InterPro" id="IPR036291">
    <property type="entry name" value="NAD(P)-bd_dom_sf"/>
</dbReference>
<reference evidence="5" key="1">
    <citation type="submission" date="2017-09" db="EMBL/GenBank/DDBJ databases">
        <authorList>
            <person name="Varghese N."/>
            <person name="Submissions S."/>
        </authorList>
    </citation>
    <scope>NUCLEOTIDE SEQUENCE [LARGE SCALE GENOMIC DNA]</scope>
    <source>
        <strain evidence="5">JKS000234</strain>
    </source>
</reference>
<organism evidence="4 5">
    <name type="scientific">Candidatus Pantoea floridensis</name>
    <dbReference type="NCBI Taxonomy" id="1938870"/>
    <lineage>
        <taxon>Bacteria</taxon>
        <taxon>Pseudomonadati</taxon>
        <taxon>Pseudomonadota</taxon>
        <taxon>Gammaproteobacteria</taxon>
        <taxon>Enterobacterales</taxon>
        <taxon>Erwiniaceae</taxon>
        <taxon>Pantoea</taxon>
    </lineage>
</organism>
<sequence length="309" mass="34592">MNNYVNNHWRNILIIGAGELGMAVIKGFYAQRESHPEIRLTVLLRPQSASQNAQQRAEQLAQWDIGILTADFNTVSIGELAQLFTPYDAIINCSGFVGGMGTQIKITEAVLLAKVARYFPWQFGVDYDRIGENSGQPVWDEQLAVRSLLRAQQQTQWVIVSTGMFTSFLFEADFGVVNLASRTVHALGDAEFALTLTTPEDIGRLTASLFFHTPAISNEVIYIAGDTLTYTQLTALLAQHFATDFTCQVERIAALKAANINAPHDRYAAYRLAFAREDGVSWPMVNTYNYREGIELTSVKQWLVQERMK</sequence>
<dbReference type="EMBL" id="OCMY01000001">
    <property type="protein sequence ID" value="SOD39533.1"/>
    <property type="molecule type" value="Genomic_DNA"/>
</dbReference>
<gene>
    <name evidence="4" type="ORF">SAMN06273570_3983</name>
</gene>
<dbReference type="Gene3D" id="3.90.25.10">
    <property type="entry name" value="UDP-galactose 4-epimerase, domain 1"/>
    <property type="match status" value="1"/>
</dbReference>
<evidence type="ECO:0000313" key="4">
    <source>
        <dbReference type="EMBL" id="SOD39533.1"/>
    </source>
</evidence>
<dbReference type="Pfam" id="PF05368">
    <property type="entry name" value="NmrA"/>
    <property type="match status" value="1"/>
</dbReference>
<dbReference type="PANTHER" id="PTHR47706">
    <property type="entry name" value="NMRA-LIKE FAMILY PROTEIN"/>
    <property type="match status" value="1"/>
</dbReference>
<dbReference type="PANTHER" id="PTHR47706:SF6">
    <property type="entry name" value="NMRA-LIKE FAMILY PROTEIN (AFU_ORTHOLOGUE AFUA_6G00280)"/>
    <property type="match status" value="1"/>
</dbReference>
<evidence type="ECO:0000256" key="2">
    <source>
        <dbReference type="ARBA" id="ARBA00023002"/>
    </source>
</evidence>
<dbReference type="AlphaFoldDB" id="A0A286BZF8"/>
<dbReference type="SUPFAM" id="SSF51735">
    <property type="entry name" value="NAD(P)-binding Rossmann-fold domains"/>
    <property type="match status" value="1"/>
</dbReference>
<dbReference type="InterPro" id="IPR008030">
    <property type="entry name" value="NmrA-like"/>
</dbReference>
<dbReference type="InterPro" id="IPR051609">
    <property type="entry name" value="NmrA/Isoflavone_reductase-like"/>
</dbReference>
<dbReference type="Proteomes" id="UP000219271">
    <property type="component" value="Unassembled WGS sequence"/>
</dbReference>
<dbReference type="CDD" id="cd05259">
    <property type="entry name" value="PCBER_SDR_a"/>
    <property type="match status" value="1"/>
</dbReference>
<keyword evidence="5" id="KW-1185">Reference proteome</keyword>
<keyword evidence="2" id="KW-0560">Oxidoreductase</keyword>
<dbReference type="Gene3D" id="3.40.50.720">
    <property type="entry name" value="NAD(P)-binding Rossmann-like Domain"/>
    <property type="match status" value="1"/>
</dbReference>
<evidence type="ECO:0000256" key="1">
    <source>
        <dbReference type="ARBA" id="ARBA00022857"/>
    </source>
</evidence>
<feature type="domain" description="NmrA-like" evidence="3">
    <location>
        <begin position="11"/>
        <end position="240"/>
    </location>
</feature>
<evidence type="ECO:0000259" key="3">
    <source>
        <dbReference type="Pfam" id="PF05368"/>
    </source>
</evidence>
<dbReference type="RefSeq" id="WP_097097330.1">
    <property type="nucleotide sequence ID" value="NZ_OCMY01000001.1"/>
</dbReference>